<feature type="domain" description="FLYWCH-type" evidence="4">
    <location>
        <begin position="6"/>
        <end position="64"/>
    </location>
</feature>
<name>A0A8S3TL25_MYTED</name>
<evidence type="ECO:0000259" key="5">
    <source>
        <dbReference type="Pfam" id="PF10551"/>
    </source>
</evidence>
<gene>
    <name evidence="6" type="ORF">MEDL_42524</name>
</gene>
<evidence type="ECO:0000256" key="1">
    <source>
        <dbReference type="ARBA" id="ARBA00022723"/>
    </source>
</evidence>
<proteinExistence type="predicted"/>
<reference evidence="6" key="1">
    <citation type="submission" date="2021-03" db="EMBL/GenBank/DDBJ databases">
        <authorList>
            <person name="Bekaert M."/>
        </authorList>
    </citation>
    <scope>NUCLEOTIDE SEQUENCE</scope>
</reference>
<dbReference type="InterPro" id="IPR018289">
    <property type="entry name" value="MULE_transposase_dom"/>
</dbReference>
<evidence type="ECO:0008006" key="8">
    <source>
        <dbReference type="Google" id="ProtNLM"/>
    </source>
</evidence>
<evidence type="ECO:0000259" key="4">
    <source>
        <dbReference type="Pfam" id="PF04500"/>
    </source>
</evidence>
<keyword evidence="7" id="KW-1185">Reference proteome</keyword>
<organism evidence="6 7">
    <name type="scientific">Mytilus edulis</name>
    <name type="common">Blue mussel</name>
    <dbReference type="NCBI Taxonomy" id="6550"/>
    <lineage>
        <taxon>Eukaryota</taxon>
        <taxon>Metazoa</taxon>
        <taxon>Spiralia</taxon>
        <taxon>Lophotrochozoa</taxon>
        <taxon>Mollusca</taxon>
        <taxon>Bivalvia</taxon>
        <taxon>Autobranchia</taxon>
        <taxon>Pteriomorphia</taxon>
        <taxon>Mytilida</taxon>
        <taxon>Mytiloidea</taxon>
        <taxon>Mytilidae</taxon>
        <taxon>Mytilinae</taxon>
        <taxon>Mytilus</taxon>
    </lineage>
</organism>
<evidence type="ECO:0000313" key="7">
    <source>
        <dbReference type="Proteomes" id="UP000683360"/>
    </source>
</evidence>
<keyword evidence="1" id="KW-0479">Metal-binding</keyword>
<comment type="caution">
    <text evidence="6">The sequence shown here is derived from an EMBL/GenBank/DDBJ whole genome shotgun (WGS) entry which is preliminary data.</text>
</comment>
<feature type="domain" description="MULE transposase" evidence="5">
    <location>
        <begin position="183"/>
        <end position="277"/>
    </location>
</feature>
<accession>A0A8S3TL25</accession>
<evidence type="ECO:0000313" key="6">
    <source>
        <dbReference type="EMBL" id="CAG2229636.1"/>
    </source>
</evidence>
<dbReference type="Pfam" id="PF04500">
    <property type="entry name" value="FLYWCH"/>
    <property type="match status" value="1"/>
</dbReference>
<dbReference type="Proteomes" id="UP000683360">
    <property type="component" value="Unassembled WGS sequence"/>
</dbReference>
<evidence type="ECO:0000256" key="3">
    <source>
        <dbReference type="ARBA" id="ARBA00022833"/>
    </source>
</evidence>
<dbReference type="GO" id="GO:0008270">
    <property type="term" value="F:zinc ion binding"/>
    <property type="evidence" value="ECO:0007669"/>
    <property type="project" value="UniProtKB-KW"/>
</dbReference>
<dbReference type="OrthoDB" id="6145089at2759"/>
<dbReference type="Gene3D" id="2.20.25.240">
    <property type="match status" value="1"/>
</dbReference>
<evidence type="ECO:0000256" key="2">
    <source>
        <dbReference type="ARBA" id="ARBA00022771"/>
    </source>
</evidence>
<sequence>MDIILTETNKGKRSLVCDSFRYRVDKTLKGEEISWRCTAKGCKARLRTDCTGTVIIQQKNTHNHDTSDRDNERHLLRVRSKRKADDDIAQRPSKIIRTELQNMDEANLKSEDIGSVSKAIYRKRRKSHPALPKSREETHQSLKKINIQSNKFENFVQFNDEQTGIIILTCPTNLECLCSVPEIFMDGTYKYCPKFFKQLYTIHGYNKGNYVPLVFCLLPGKSEEIYVNCFSSIVKLCSDQGHTLQPKAVHVDFEERVMKVMKDFFPSIEIKCCRFHLGQAWWRKIQKVGLSQQYKELDSDISKWLKGIFGIAFLAPDEVADCFSKDITRYSDTNYTKNLLYSMKFDLVYQTNECGKINISCVIGKEKSSIFGYHMNSIKTANIQIQIEEICLQLKCKQK</sequence>
<keyword evidence="2" id="KW-0863">Zinc-finger</keyword>
<dbReference type="EMBL" id="CAJPWZ010002033">
    <property type="protein sequence ID" value="CAG2229636.1"/>
    <property type="molecule type" value="Genomic_DNA"/>
</dbReference>
<dbReference type="AlphaFoldDB" id="A0A8S3TL25"/>
<dbReference type="Pfam" id="PF10551">
    <property type="entry name" value="MULE"/>
    <property type="match status" value="1"/>
</dbReference>
<dbReference type="InterPro" id="IPR007588">
    <property type="entry name" value="Znf_FLYWCH"/>
</dbReference>
<keyword evidence="3" id="KW-0862">Zinc</keyword>
<protein>
    <recommendedName>
        <fullName evidence="8">MULE transposase domain-containing protein</fullName>
    </recommendedName>
</protein>